<name>A0A1Y1YBA1_9FUNG</name>
<gene>
    <name evidence="1" type="ORF">K493DRAFT_25724</name>
</gene>
<dbReference type="Proteomes" id="UP000193498">
    <property type="component" value="Unassembled WGS sequence"/>
</dbReference>
<protein>
    <submittedName>
        <fullName evidence="1">Uncharacterized protein</fullName>
    </submittedName>
</protein>
<reference evidence="1 2" key="1">
    <citation type="submission" date="2016-07" db="EMBL/GenBank/DDBJ databases">
        <title>Pervasive Adenine N6-methylation of Active Genes in Fungi.</title>
        <authorList>
            <consortium name="DOE Joint Genome Institute"/>
            <person name="Mondo S.J."/>
            <person name="Dannebaum R.O."/>
            <person name="Kuo R.C."/>
            <person name="Labutti K."/>
            <person name="Haridas S."/>
            <person name="Kuo A."/>
            <person name="Salamov A."/>
            <person name="Ahrendt S.R."/>
            <person name="Lipzen A."/>
            <person name="Sullivan W."/>
            <person name="Andreopoulos W.B."/>
            <person name="Clum A."/>
            <person name="Lindquist E."/>
            <person name="Daum C."/>
            <person name="Ramamoorthy G.K."/>
            <person name="Gryganskyi A."/>
            <person name="Culley D."/>
            <person name="Magnuson J.K."/>
            <person name="James T.Y."/>
            <person name="O'Malley M.A."/>
            <person name="Stajich J.E."/>
            <person name="Spatafora J.W."/>
            <person name="Visel A."/>
            <person name="Grigoriev I.V."/>
        </authorList>
    </citation>
    <scope>NUCLEOTIDE SEQUENCE [LARGE SCALE GENOMIC DNA]</scope>
    <source>
        <strain evidence="1 2">CBS 931.73</strain>
    </source>
</reference>
<accession>A0A1Y1YBA1</accession>
<dbReference type="EMBL" id="MCFE01000180">
    <property type="protein sequence ID" value="ORX95290.1"/>
    <property type="molecule type" value="Genomic_DNA"/>
</dbReference>
<organism evidence="1 2">
    <name type="scientific">Basidiobolus meristosporus CBS 931.73</name>
    <dbReference type="NCBI Taxonomy" id="1314790"/>
    <lineage>
        <taxon>Eukaryota</taxon>
        <taxon>Fungi</taxon>
        <taxon>Fungi incertae sedis</taxon>
        <taxon>Zoopagomycota</taxon>
        <taxon>Entomophthoromycotina</taxon>
        <taxon>Basidiobolomycetes</taxon>
        <taxon>Basidiobolales</taxon>
        <taxon>Basidiobolaceae</taxon>
        <taxon>Basidiobolus</taxon>
    </lineage>
</organism>
<keyword evidence="2" id="KW-1185">Reference proteome</keyword>
<dbReference type="InParanoid" id="A0A1Y1YBA1"/>
<evidence type="ECO:0000313" key="1">
    <source>
        <dbReference type="EMBL" id="ORX95290.1"/>
    </source>
</evidence>
<proteinExistence type="predicted"/>
<evidence type="ECO:0000313" key="2">
    <source>
        <dbReference type="Proteomes" id="UP000193498"/>
    </source>
</evidence>
<sequence length="151" mass="17015">MYGRCTRRRASWKSYHFSNTVGLLHWSCAAGIDTVTMSGASKVTISALARLGRGQHFHTDDDWCGGDQGELQDPAIARGAMVRVDMVVGHTHCRSLRAPTDGQILVWNRSTHGFSREECAKPFMQWDVMETWLASQGMCAHQWLVLWRCCT</sequence>
<dbReference type="AlphaFoldDB" id="A0A1Y1YBA1"/>
<comment type="caution">
    <text evidence="1">The sequence shown here is derived from an EMBL/GenBank/DDBJ whole genome shotgun (WGS) entry which is preliminary data.</text>
</comment>